<name>A0A7Y4GRK1_9BRAD</name>
<reference evidence="2 3" key="1">
    <citation type="submission" date="2020-03" db="EMBL/GenBank/DDBJ databases">
        <title>Bradyrhizobium diversity isolated from nodules of Indigofera sp.</title>
        <authorList>
            <person name="Klepa M."/>
            <person name="Helene L."/>
            <person name="Hungria M."/>
        </authorList>
    </citation>
    <scope>NUCLEOTIDE SEQUENCE [LARGE SCALE GENOMIC DNA]</scope>
    <source>
        <strain evidence="2 3">WSM 1791</strain>
    </source>
</reference>
<dbReference type="InterPro" id="IPR010753">
    <property type="entry name" value="DUF1330"/>
</dbReference>
<evidence type="ECO:0000313" key="2">
    <source>
        <dbReference type="EMBL" id="NOJ40536.1"/>
    </source>
</evidence>
<sequence>MNTHYSVTLAMLAGLGLGAVAVERLHAQARPPVYQVVEIEPSNTEAYVKDYVPKAQAAIKAAGGKFLAAGGKTTTIEGEPPKPRVVVIQWDSVEKIQAYRDSAAFKDLLPLRSSLAKFRSYAVEAVPQ</sequence>
<dbReference type="RefSeq" id="WP_171579799.1">
    <property type="nucleotide sequence ID" value="NZ_JAAVLX010000004.1"/>
</dbReference>
<organism evidence="2 3">
    <name type="scientific">Bradyrhizobium australiense</name>
    <dbReference type="NCBI Taxonomy" id="2721161"/>
    <lineage>
        <taxon>Bacteria</taxon>
        <taxon>Pseudomonadati</taxon>
        <taxon>Pseudomonadota</taxon>
        <taxon>Alphaproteobacteria</taxon>
        <taxon>Hyphomicrobiales</taxon>
        <taxon>Nitrobacteraceae</taxon>
        <taxon>Bradyrhizobium</taxon>
    </lineage>
</organism>
<proteinExistence type="predicted"/>
<dbReference type="PANTHER" id="PTHR41521:SF4">
    <property type="entry name" value="BLR0684 PROTEIN"/>
    <property type="match status" value="1"/>
</dbReference>
<dbReference type="Proteomes" id="UP000544122">
    <property type="component" value="Unassembled WGS sequence"/>
</dbReference>
<dbReference type="SUPFAM" id="SSF54909">
    <property type="entry name" value="Dimeric alpha+beta barrel"/>
    <property type="match status" value="1"/>
</dbReference>
<dbReference type="PANTHER" id="PTHR41521">
    <property type="match status" value="1"/>
</dbReference>
<protein>
    <submittedName>
        <fullName evidence="2">DUF1330 domain-containing protein</fullName>
    </submittedName>
</protein>
<evidence type="ECO:0000313" key="3">
    <source>
        <dbReference type="Proteomes" id="UP000544122"/>
    </source>
</evidence>
<accession>A0A7Y4GRK1</accession>
<dbReference type="Gene3D" id="3.30.70.100">
    <property type="match status" value="1"/>
</dbReference>
<keyword evidence="3" id="KW-1185">Reference proteome</keyword>
<dbReference type="InterPro" id="IPR011008">
    <property type="entry name" value="Dimeric_a/b-barrel"/>
</dbReference>
<comment type="caution">
    <text evidence="2">The sequence shown here is derived from an EMBL/GenBank/DDBJ whole genome shotgun (WGS) entry which is preliminary data.</text>
</comment>
<dbReference type="AlphaFoldDB" id="A0A7Y4GRK1"/>
<dbReference type="Pfam" id="PF07045">
    <property type="entry name" value="DUF1330"/>
    <property type="match status" value="1"/>
</dbReference>
<evidence type="ECO:0000259" key="1">
    <source>
        <dbReference type="Pfam" id="PF07045"/>
    </source>
</evidence>
<feature type="domain" description="DUF1330" evidence="1">
    <location>
        <begin position="33"/>
        <end position="125"/>
    </location>
</feature>
<gene>
    <name evidence="2" type="ORF">HCN58_13170</name>
</gene>
<dbReference type="EMBL" id="JAAVLX010000004">
    <property type="protein sequence ID" value="NOJ40536.1"/>
    <property type="molecule type" value="Genomic_DNA"/>
</dbReference>